<dbReference type="Pfam" id="PF00583">
    <property type="entry name" value="Acetyltransf_1"/>
    <property type="match status" value="1"/>
</dbReference>
<dbReference type="GO" id="GO:0016747">
    <property type="term" value="F:acyltransferase activity, transferring groups other than amino-acyl groups"/>
    <property type="evidence" value="ECO:0007669"/>
    <property type="project" value="InterPro"/>
</dbReference>
<dbReference type="Proteomes" id="UP000245368">
    <property type="component" value="Chromosome"/>
</dbReference>
<accession>A0A2Z3JT52</accession>
<evidence type="ECO:0000313" key="4">
    <source>
        <dbReference type="EMBL" id="AWN24398.1"/>
    </source>
</evidence>
<keyword evidence="2" id="KW-0012">Acyltransferase</keyword>
<dbReference type="InterPro" id="IPR016181">
    <property type="entry name" value="Acyl_CoA_acyltransferase"/>
</dbReference>
<dbReference type="OrthoDB" id="6382410at2"/>
<feature type="domain" description="N-acetyltransferase" evidence="3">
    <location>
        <begin position="7"/>
        <end position="166"/>
    </location>
</feature>
<dbReference type="EMBL" id="CP029494">
    <property type="protein sequence ID" value="AWN24398.1"/>
    <property type="molecule type" value="Genomic_DNA"/>
</dbReference>
<dbReference type="AlphaFoldDB" id="A0A2Z3JT52"/>
<dbReference type="CDD" id="cd04301">
    <property type="entry name" value="NAT_SF"/>
    <property type="match status" value="1"/>
</dbReference>
<evidence type="ECO:0000313" key="5">
    <source>
        <dbReference type="Proteomes" id="UP000245368"/>
    </source>
</evidence>
<dbReference type="KEGG" id="dez:DKM44_01160"/>
<evidence type="ECO:0000256" key="1">
    <source>
        <dbReference type="ARBA" id="ARBA00022679"/>
    </source>
</evidence>
<evidence type="ECO:0000259" key="3">
    <source>
        <dbReference type="PROSITE" id="PS51186"/>
    </source>
</evidence>
<keyword evidence="5" id="KW-1185">Reference proteome</keyword>
<gene>
    <name evidence="4" type="ORF">DKM44_01160</name>
</gene>
<protein>
    <submittedName>
        <fullName evidence="4">GNAT family N-acetyltransferase</fullName>
    </submittedName>
</protein>
<proteinExistence type="predicted"/>
<dbReference type="PANTHER" id="PTHR43877">
    <property type="entry name" value="AMINOALKYLPHOSPHONATE N-ACETYLTRANSFERASE-RELATED-RELATED"/>
    <property type="match status" value="1"/>
</dbReference>
<evidence type="ECO:0000256" key="2">
    <source>
        <dbReference type="ARBA" id="ARBA00023315"/>
    </source>
</evidence>
<name>A0A2Z3JT52_9DEIO</name>
<dbReference type="RefSeq" id="WP_109828122.1">
    <property type="nucleotide sequence ID" value="NZ_CP029494.1"/>
</dbReference>
<sequence>MPELPGWEVRPAALEELPLSAEILQATARLWQARGQAIWPTSMLSVERLRQQAEPSGFRLGWLGAEAAATMLLIDHDPEFWPDAAPGEALYLHKLGVHPRFQGQGLARRMLEAAVLEAGQRRLTFLRLDTAWDRPKLRALYRDFGFTETGRRTVHGRDVALYELRL</sequence>
<reference evidence="4 5" key="1">
    <citation type="submission" date="2018-05" db="EMBL/GenBank/DDBJ databases">
        <title>Complete Genome Sequence of Deinococcus sp. strain 17bor-2.</title>
        <authorList>
            <person name="Srinivasan S."/>
        </authorList>
    </citation>
    <scope>NUCLEOTIDE SEQUENCE [LARGE SCALE GENOMIC DNA]</scope>
    <source>
        <strain evidence="4 5">17bor-2</strain>
    </source>
</reference>
<dbReference type="SUPFAM" id="SSF55729">
    <property type="entry name" value="Acyl-CoA N-acyltransferases (Nat)"/>
    <property type="match status" value="1"/>
</dbReference>
<keyword evidence="1 4" id="KW-0808">Transferase</keyword>
<dbReference type="InterPro" id="IPR000182">
    <property type="entry name" value="GNAT_dom"/>
</dbReference>
<dbReference type="PROSITE" id="PS51186">
    <property type="entry name" value="GNAT"/>
    <property type="match status" value="1"/>
</dbReference>
<dbReference type="InterPro" id="IPR050832">
    <property type="entry name" value="Bact_Acetyltransf"/>
</dbReference>
<dbReference type="Gene3D" id="3.40.630.30">
    <property type="match status" value="1"/>
</dbReference>
<organism evidence="4 5">
    <name type="scientific">Deinococcus irradiatisoli</name>
    <dbReference type="NCBI Taxonomy" id="2202254"/>
    <lineage>
        <taxon>Bacteria</taxon>
        <taxon>Thermotogati</taxon>
        <taxon>Deinococcota</taxon>
        <taxon>Deinococci</taxon>
        <taxon>Deinococcales</taxon>
        <taxon>Deinococcaceae</taxon>
        <taxon>Deinococcus</taxon>
    </lineage>
</organism>